<dbReference type="InterPro" id="IPR036093">
    <property type="entry name" value="NAC_dom_sf"/>
</dbReference>
<dbReference type="GeneID" id="105142582"/>
<dbReference type="PANTHER" id="PTHR31719">
    <property type="entry name" value="NAC TRANSCRIPTION FACTOR 56"/>
    <property type="match status" value="1"/>
</dbReference>
<keyword evidence="4" id="KW-0539">Nucleus</keyword>
<dbReference type="SUPFAM" id="SSF101941">
    <property type="entry name" value="NAC domain"/>
    <property type="match status" value="1"/>
</dbReference>
<keyword evidence="2" id="KW-0238">DNA-binding</keyword>
<dbReference type="Gene3D" id="2.170.150.80">
    <property type="entry name" value="NAC domain"/>
    <property type="match status" value="1"/>
</dbReference>
<evidence type="ECO:0000256" key="1">
    <source>
        <dbReference type="ARBA" id="ARBA00023015"/>
    </source>
</evidence>
<protein>
    <submittedName>
        <fullName evidence="7">NAC domain-containing protein 94</fullName>
    </submittedName>
</protein>
<dbReference type="Proteomes" id="UP000694918">
    <property type="component" value="Unplaced"/>
</dbReference>
<feature type="domain" description="NAC" evidence="5">
    <location>
        <begin position="11"/>
        <end position="170"/>
    </location>
</feature>
<keyword evidence="3" id="KW-0804">Transcription</keyword>
<evidence type="ECO:0000256" key="4">
    <source>
        <dbReference type="ARBA" id="ARBA00023242"/>
    </source>
</evidence>
<dbReference type="GO" id="GO:0006355">
    <property type="term" value="P:regulation of DNA-templated transcription"/>
    <property type="evidence" value="ECO:0007669"/>
    <property type="project" value="InterPro"/>
</dbReference>
<organism evidence="6 7">
    <name type="scientific">Populus euphratica</name>
    <name type="common">Euphrates poplar</name>
    <dbReference type="NCBI Taxonomy" id="75702"/>
    <lineage>
        <taxon>Eukaryota</taxon>
        <taxon>Viridiplantae</taxon>
        <taxon>Streptophyta</taxon>
        <taxon>Embryophyta</taxon>
        <taxon>Tracheophyta</taxon>
        <taxon>Spermatophyta</taxon>
        <taxon>Magnoliopsida</taxon>
        <taxon>eudicotyledons</taxon>
        <taxon>Gunneridae</taxon>
        <taxon>Pentapetalae</taxon>
        <taxon>rosids</taxon>
        <taxon>fabids</taxon>
        <taxon>Malpighiales</taxon>
        <taxon>Salicaceae</taxon>
        <taxon>Saliceae</taxon>
        <taxon>Populus</taxon>
    </lineage>
</organism>
<accession>A0AAJ6VJ85</accession>
<dbReference type="GO" id="GO:0003677">
    <property type="term" value="F:DNA binding"/>
    <property type="evidence" value="ECO:0007669"/>
    <property type="project" value="UniProtKB-KW"/>
</dbReference>
<name>A0AAJ6VJ85_POPEU</name>
<dbReference type="PANTHER" id="PTHR31719:SF121">
    <property type="entry name" value="NAC TRANSCRIPTION FACTOR-LIKE PROTEIN"/>
    <property type="match status" value="1"/>
</dbReference>
<reference evidence="7" key="1">
    <citation type="submission" date="2025-08" db="UniProtKB">
        <authorList>
            <consortium name="RefSeq"/>
        </authorList>
    </citation>
    <scope>IDENTIFICATION</scope>
</reference>
<dbReference type="KEGG" id="peu:105142582"/>
<sequence length="350" mass="40026">MEAKASSGIQLPPGFRFHPSDEELIVHYLKNRVTSSPLPASIIAEIDLYKYNPWELPSLYIEKALFGVDEWYFFTPRDRKYPNGARPNRAAASGYWKATGTDKSIFNSFGTAKIGVKKTLVFYEGRPPKGLKTDWNMHEYRLLDAMIWNNPKGKGSMRLDDWVLCRVRQKNSILRNTWQDQNIPSCASAPTGLFPKVNELRQMNINPNTEMVMNYFYDDCPMLPCIFSPQNFPTTERASSINFLSSAKSCTSFHKMLNPLKRKPAETNQQRGNCFPPGKMLRTKADIEEDVVSIRNDGTDENFSGTDQAEIGNFSTEQWNSPMQYQEFNHLTFTGNHLTPDLNSVKSLYL</sequence>
<dbReference type="InterPro" id="IPR003441">
    <property type="entry name" value="NAC-dom"/>
</dbReference>
<dbReference type="AlphaFoldDB" id="A0AAJ6VJ85"/>
<dbReference type="PROSITE" id="PS51005">
    <property type="entry name" value="NAC"/>
    <property type="match status" value="1"/>
</dbReference>
<evidence type="ECO:0000313" key="6">
    <source>
        <dbReference type="Proteomes" id="UP000694918"/>
    </source>
</evidence>
<keyword evidence="6" id="KW-1185">Reference proteome</keyword>
<evidence type="ECO:0000259" key="5">
    <source>
        <dbReference type="PROSITE" id="PS51005"/>
    </source>
</evidence>
<evidence type="ECO:0000256" key="2">
    <source>
        <dbReference type="ARBA" id="ARBA00023125"/>
    </source>
</evidence>
<keyword evidence="1" id="KW-0805">Transcription regulation</keyword>
<evidence type="ECO:0000256" key="3">
    <source>
        <dbReference type="ARBA" id="ARBA00023163"/>
    </source>
</evidence>
<dbReference type="RefSeq" id="XP_011048576.1">
    <property type="nucleotide sequence ID" value="XM_011050274.1"/>
</dbReference>
<evidence type="ECO:0000313" key="7">
    <source>
        <dbReference type="RefSeq" id="XP_011048576.1"/>
    </source>
</evidence>
<dbReference type="Pfam" id="PF02365">
    <property type="entry name" value="NAM"/>
    <property type="match status" value="1"/>
</dbReference>
<gene>
    <name evidence="7" type="primary">LOC105142582</name>
</gene>
<proteinExistence type="predicted"/>